<feature type="region of interest" description="Disordered" evidence="1">
    <location>
        <begin position="353"/>
        <end position="383"/>
    </location>
</feature>
<protein>
    <submittedName>
        <fullName evidence="3">Uncharacterized protein</fullName>
    </submittedName>
</protein>
<dbReference type="AlphaFoldDB" id="A0AAN7S6H9"/>
<evidence type="ECO:0000256" key="2">
    <source>
        <dbReference type="SAM" id="SignalP"/>
    </source>
</evidence>
<feature type="region of interest" description="Disordered" evidence="1">
    <location>
        <begin position="401"/>
        <end position="470"/>
    </location>
</feature>
<proteinExistence type="predicted"/>
<keyword evidence="2" id="KW-0732">Signal</keyword>
<gene>
    <name evidence="3" type="ORF">RN001_015090</name>
</gene>
<keyword evidence="4" id="KW-1185">Reference proteome</keyword>
<organism evidence="3 4">
    <name type="scientific">Aquatica leii</name>
    <dbReference type="NCBI Taxonomy" id="1421715"/>
    <lineage>
        <taxon>Eukaryota</taxon>
        <taxon>Metazoa</taxon>
        <taxon>Ecdysozoa</taxon>
        <taxon>Arthropoda</taxon>
        <taxon>Hexapoda</taxon>
        <taxon>Insecta</taxon>
        <taxon>Pterygota</taxon>
        <taxon>Neoptera</taxon>
        <taxon>Endopterygota</taxon>
        <taxon>Coleoptera</taxon>
        <taxon>Polyphaga</taxon>
        <taxon>Elateriformia</taxon>
        <taxon>Elateroidea</taxon>
        <taxon>Lampyridae</taxon>
        <taxon>Luciolinae</taxon>
        <taxon>Aquatica</taxon>
    </lineage>
</organism>
<dbReference type="EMBL" id="JARPUR010000007">
    <property type="protein sequence ID" value="KAK4873061.1"/>
    <property type="molecule type" value="Genomic_DNA"/>
</dbReference>
<accession>A0AAN7S6H9</accession>
<feature type="compositionally biased region" description="Acidic residues" evidence="1">
    <location>
        <begin position="445"/>
        <end position="456"/>
    </location>
</feature>
<name>A0AAN7S6H9_9COLE</name>
<evidence type="ECO:0000313" key="4">
    <source>
        <dbReference type="Proteomes" id="UP001353858"/>
    </source>
</evidence>
<feature type="compositionally biased region" description="Basic and acidic residues" evidence="1">
    <location>
        <begin position="501"/>
        <end position="516"/>
    </location>
</feature>
<feature type="compositionally biased region" description="Polar residues" evidence="1">
    <location>
        <begin position="367"/>
        <end position="378"/>
    </location>
</feature>
<reference evidence="4" key="1">
    <citation type="submission" date="2023-01" db="EMBL/GenBank/DDBJ databases">
        <title>Key to firefly adult light organ development and bioluminescence: homeobox transcription factors regulate luciferase expression and transportation to peroxisome.</title>
        <authorList>
            <person name="Fu X."/>
        </authorList>
    </citation>
    <scope>NUCLEOTIDE SEQUENCE [LARGE SCALE GENOMIC DNA]</scope>
</reference>
<feature type="region of interest" description="Disordered" evidence="1">
    <location>
        <begin position="494"/>
        <end position="516"/>
    </location>
</feature>
<feature type="region of interest" description="Disordered" evidence="1">
    <location>
        <begin position="165"/>
        <end position="187"/>
    </location>
</feature>
<dbReference type="Proteomes" id="UP001353858">
    <property type="component" value="Unassembled WGS sequence"/>
</dbReference>
<feature type="chain" id="PRO_5042986438" evidence="2">
    <location>
        <begin position="21"/>
        <end position="687"/>
    </location>
</feature>
<feature type="signal peptide" evidence="2">
    <location>
        <begin position="1"/>
        <end position="20"/>
    </location>
</feature>
<comment type="caution">
    <text evidence="3">The sequence shown here is derived from an EMBL/GenBank/DDBJ whole genome shotgun (WGS) entry which is preliminary data.</text>
</comment>
<evidence type="ECO:0000256" key="1">
    <source>
        <dbReference type="SAM" id="MobiDB-lite"/>
    </source>
</evidence>
<feature type="region of interest" description="Disordered" evidence="1">
    <location>
        <begin position="23"/>
        <end position="42"/>
    </location>
</feature>
<feature type="compositionally biased region" description="Basic and acidic residues" evidence="1">
    <location>
        <begin position="167"/>
        <end position="179"/>
    </location>
</feature>
<sequence>MLLRSIFLQLLLCFLSKSQSYESDYTISDDDDGKYTEGDQTDYSKYFNGHNSEPLEENSENGFVKPLEFSSFFSSPQFGLSSNNAEETLAIPSEIKQQEGFIPNDFNPSFAGGAIDYFDQAQKETKNKENLENDYTPGYISSEVPVRNGYQEEINDFRQKSSPYKPQIKEKKKEVEEAPYRSFKPSPVDATQYQPGYYKKYTQQTPYEKYGLQPQTNSYGLGPYNPNLQTTSSADLNYEYLPTQNLKSGECVKVNKKRDDKMTCYSCKNLKTGVKSEHCSYEQEPKAYYRSMTKTYNRPDAYRIKRDSDKEEYEDPYEEVKAKSHRYFSQPDEFRKKFYSAPDFADFEKYKYTPSSSADKDEDKSYSEIQSEAVAQSKDNCKEVKHEKGVTCVVCQDSKTGGSFEKCEYQSQPNEQKYAYVQERKYDGEPEDEKEDESKPRSNEEYQEGESEDGEEAQIPQHFVEVTKKHQKVDVRGLDPKLYGRANTKSKKYKDLTVFPKESKNSETRAKPEYFDSTDKRDVEKVLEEFSKKDRSNCKQIKKKGMTCYLCVDKKGIQNEECMYVSESQPQSSLIAYHQLERTQEVPKTLNETKIKPRRTLPVVTKAKNLEDSVTNASNNKVIKNKRKVKEEAEPVPEFDINDEGGLYSSETKPVYVKSLGMSLPKYMVEKTSFEKEFDQTVLNDRI</sequence>
<evidence type="ECO:0000313" key="3">
    <source>
        <dbReference type="EMBL" id="KAK4873061.1"/>
    </source>
</evidence>